<reference evidence="2 3" key="1">
    <citation type="journal article" date="2017" name="Gigascience">
        <title>Genome sequence of the small brown planthopper, Laodelphax striatellus.</title>
        <authorList>
            <person name="Zhu J."/>
            <person name="Jiang F."/>
            <person name="Wang X."/>
            <person name="Yang P."/>
            <person name="Bao Y."/>
            <person name="Zhao W."/>
            <person name="Wang W."/>
            <person name="Lu H."/>
            <person name="Wang Q."/>
            <person name="Cui N."/>
            <person name="Li J."/>
            <person name="Chen X."/>
            <person name="Luo L."/>
            <person name="Yu J."/>
            <person name="Kang L."/>
            <person name="Cui F."/>
        </authorList>
    </citation>
    <scope>NUCLEOTIDE SEQUENCE [LARGE SCALE GENOMIC DNA]</scope>
    <source>
        <strain evidence="2">Lst14</strain>
    </source>
</reference>
<feature type="compositionally biased region" description="Basic residues" evidence="1">
    <location>
        <begin position="40"/>
        <end position="67"/>
    </location>
</feature>
<evidence type="ECO:0000313" key="3">
    <source>
        <dbReference type="Proteomes" id="UP000291343"/>
    </source>
</evidence>
<dbReference type="EMBL" id="QKKF02027798">
    <property type="protein sequence ID" value="RZF35666.1"/>
    <property type="molecule type" value="Genomic_DNA"/>
</dbReference>
<dbReference type="InParanoid" id="A0A482WQX3"/>
<evidence type="ECO:0000256" key="1">
    <source>
        <dbReference type="SAM" id="MobiDB-lite"/>
    </source>
</evidence>
<feature type="compositionally biased region" description="Basic and acidic residues" evidence="1">
    <location>
        <begin position="29"/>
        <end position="39"/>
    </location>
</feature>
<evidence type="ECO:0008006" key="4">
    <source>
        <dbReference type="Google" id="ProtNLM"/>
    </source>
</evidence>
<dbReference type="AlphaFoldDB" id="A0A482WQX3"/>
<comment type="caution">
    <text evidence="2">The sequence shown here is derived from an EMBL/GenBank/DDBJ whole genome shotgun (WGS) entry which is preliminary data.</text>
</comment>
<feature type="compositionally biased region" description="Basic and acidic residues" evidence="1">
    <location>
        <begin position="1"/>
        <end position="15"/>
    </location>
</feature>
<dbReference type="Proteomes" id="UP000291343">
    <property type="component" value="Unassembled WGS sequence"/>
</dbReference>
<protein>
    <recommendedName>
        <fullName evidence="4">Zinc finger PHD-type domain-containing protein</fullName>
    </recommendedName>
</protein>
<name>A0A482WQX3_LAOST</name>
<organism evidence="2 3">
    <name type="scientific">Laodelphax striatellus</name>
    <name type="common">Small brown planthopper</name>
    <name type="synonym">Delphax striatella</name>
    <dbReference type="NCBI Taxonomy" id="195883"/>
    <lineage>
        <taxon>Eukaryota</taxon>
        <taxon>Metazoa</taxon>
        <taxon>Ecdysozoa</taxon>
        <taxon>Arthropoda</taxon>
        <taxon>Hexapoda</taxon>
        <taxon>Insecta</taxon>
        <taxon>Pterygota</taxon>
        <taxon>Neoptera</taxon>
        <taxon>Paraneoptera</taxon>
        <taxon>Hemiptera</taxon>
        <taxon>Auchenorrhyncha</taxon>
        <taxon>Fulgoroidea</taxon>
        <taxon>Delphacidae</taxon>
        <taxon>Criomorphinae</taxon>
        <taxon>Laodelphax</taxon>
    </lineage>
</organism>
<feature type="region of interest" description="Disordered" evidence="1">
    <location>
        <begin position="1"/>
        <end position="75"/>
    </location>
</feature>
<evidence type="ECO:0000313" key="2">
    <source>
        <dbReference type="EMBL" id="RZF35666.1"/>
    </source>
</evidence>
<accession>A0A482WQX3</accession>
<dbReference type="OrthoDB" id="6780952at2759"/>
<sequence>PFPKAGERKKPTGKDTRKRKTAILTDTPVKMKIEEEVARVKQKKSKKETAKGKKQQNRAVGPRKKLKLASSSEDEDDDCFCIVCLDSFKNSKSREKWIQYIECKNWAHELCTPGPNNFHVCHNCDSAIDSN</sequence>
<gene>
    <name evidence="2" type="ORF">LSTR_LSTR014850</name>
</gene>
<keyword evidence="3" id="KW-1185">Reference proteome</keyword>
<proteinExistence type="predicted"/>
<feature type="non-terminal residue" evidence="2">
    <location>
        <position position="1"/>
    </location>
</feature>